<evidence type="ECO:0000313" key="3">
    <source>
        <dbReference type="EMBL" id="PLR79759.1"/>
    </source>
</evidence>
<dbReference type="RefSeq" id="WP_101579413.1">
    <property type="nucleotide sequence ID" value="NZ_PGVA01000076.1"/>
</dbReference>
<dbReference type="EMBL" id="PGVA01000076">
    <property type="protein sequence ID" value="PLR79759.1"/>
    <property type="molecule type" value="Genomic_DNA"/>
</dbReference>
<dbReference type="InterPro" id="IPR001763">
    <property type="entry name" value="Rhodanese-like_dom"/>
</dbReference>
<keyword evidence="6" id="KW-1185">Reference proteome</keyword>
<dbReference type="EMBL" id="PGVD01000055">
    <property type="protein sequence ID" value="PLR93169.1"/>
    <property type="molecule type" value="Genomic_DNA"/>
</dbReference>
<gene>
    <name evidence="3" type="ORF">CU635_21475</name>
    <name evidence="4" type="ORF">CVD25_17795</name>
</gene>
<dbReference type="OrthoDB" id="9808735at2"/>
<comment type="caution">
    <text evidence="3">The sequence shown here is derived from an EMBL/GenBank/DDBJ whole genome shotgun (WGS) entry which is preliminary data.</text>
</comment>
<dbReference type="InterPro" id="IPR058840">
    <property type="entry name" value="AAA_SelU"/>
</dbReference>
<dbReference type="SUPFAM" id="SSF52540">
    <property type="entry name" value="P-loop containing nucleoside triphosphate hydrolases"/>
    <property type="match status" value="1"/>
</dbReference>
<sequence>MKEVTYEQFSHMKNGILVDVRSPLEFAEGSVPGAVNIPLFTNTERQEVGTLYKQAGANAAKWRAMEIVSPKLPAILKEIRQLSEQKLQPVVYCWRGGMRSGSVATFLQFAGMPATRLIGGYKAYRQYILDRMPELIPPKAVVLHGMTGSGKTEILKLLESRGYPVLDLEEIADHRGSVFGQVGTGTGHNQKTFDSLLFAGLEKLKDSPYFIMEAESKRIGRALQPEMLLDKKINGIHIHIDTSNSARIDRIYKEYVIPFQDEHWFHEKVVEGLMKIEKRLKNREVNRLLHENAEHKDYQEIIRLLLDYYYDSRYQFKRTDYIGEFFHVPGDDVDKAAEKIAEKLELLNGNFSISS</sequence>
<dbReference type="Gene3D" id="3.40.50.300">
    <property type="entry name" value="P-loop containing nucleotide triphosphate hydrolases"/>
    <property type="match status" value="1"/>
</dbReference>
<evidence type="ECO:0000256" key="1">
    <source>
        <dbReference type="ARBA" id="ARBA00023266"/>
    </source>
</evidence>
<dbReference type="PANTHER" id="PTHR30401:SF0">
    <property type="entry name" value="TRNA 2-SELENOURIDINE SYNTHASE"/>
    <property type="match status" value="1"/>
</dbReference>
<reference evidence="3 5" key="1">
    <citation type="submission" date="2017-11" db="EMBL/GenBank/DDBJ databases">
        <title>Comparitive Functional Genomics of Dry Heat Resistant strains isolated from the Viking Spacecraft.</title>
        <authorList>
            <person name="Seuylemezian A."/>
            <person name="Cooper K."/>
            <person name="Vaishampayan P."/>
        </authorList>
    </citation>
    <scope>NUCLEOTIDE SEQUENCE [LARGE SCALE GENOMIC DNA]</scope>
    <source>
        <strain evidence="3 5">M4.6</strain>
    </source>
</reference>
<dbReference type="Proteomes" id="UP000234951">
    <property type="component" value="Unassembled WGS sequence"/>
</dbReference>
<dbReference type="PROSITE" id="PS50206">
    <property type="entry name" value="RHODANESE_3"/>
    <property type="match status" value="1"/>
</dbReference>
<accession>A0A2N5GG68</accession>
<feature type="domain" description="Rhodanese" evidence="2">
    <location>
        <begin position="11"/>
        <end position="133"/>
    </location>
</feature>
<dbReference type="SMART" id="SM00450">
    <property type="entry name" value="RHOD"/>
    <property type="match status" value="1"/>
</dbReference>
<reference evidence="4 6" key="2">
    <citation type="submission" date="2017-12" db="EMBL/GenBank/DDBJ databases">
        <title>Comparative Functional Genomics of Dry Heat Resistant strains isolated from the Viking Spacecraft.</title>
        <authorList>
            <person name="Seuylemezian A."/>
            <person name="Cooper K."/>
            <person name="Vaishampayan P."/>
        </authorList>
    </citation>
    <scope>NUCLEOTIDE SEQUENCE [LARGE SCALE GENOMIC DNA]</scope>
    <source>
        <strain evidence="4 6">ATCC 29669</strain>
    </source>
</reference>
<dbReference type="InterPro" id="IPR027417">
    <property type="entry name" value="P-loop_NTPase"/>
</dbReference>
<dbReference type="NCBIfam" id="NF008750">
    <property type="entry name" value="PRK11784.1-2"/>
    <property type="match status" value="1"/>
</dbReference>
<dbReference type="Proteomes" id="UP000235114">
    <property type="component" value="Unassembled WGS sequence"/>
</dbReference>
<name>A0A2N5GG68_9BACI</name>
<organism evidence="3 5">
    <name type="scientific">Bacillus canaveralius</name>
    <dbReference type="NCBI Taxonomy" id="1403243"/>
    <lineage>
        <taxon>Bacteria</taxon>
        <taxon>Bacillati</taxon>
        <taxon>Bacillota</taxon>
        <taxon>Bacilli</taxon>
        <taxon>Bacillales</taxon>
        <taxon>Bacillaceae</taxon>
        <taxon>Bacillus</taxon>
    </lineage>
</organism>
<dbReference type="GO" id="GO:0002098">
    <property type="term" value="P:tRNA wobble uridine modification"/>
    <property type="evidence" value="ECO:0007669"/>
    <property type="project" value="InterPro"/>
</dbReference>
<dbReference type="Gene3D" id="3.40.250.10">
    <property type="entry name" value="Rhodanese-like domain"/>
    <property type="match status" value="1"/>
</dbReference>
<dbReference type="SUPFAM" id="SSF52821">
    <property type="entry name" value="Rhodanese/Cell cycle control phosphatase"/>
    <property type="match status" value="1"/>
</dbReference>
<dbReference type="Pfam" id="PF26341">
    <property type="entry name" value="AAA_SelU"/>
    <property type="match status" value="1"/>
</dbReference>
<dbReference type="AlphaFoldDB" id="A0A2N5GG68"/>
<evidence type="ECO:0000259" key="2">
    <source>
        <dbReference type="PROSITE" id="PS50206"/>
    </source>
</evidence>
<dbReference type="NCBIfam" id="TIGR03167">
    <property type="entry name" value="tRNA_sel_U_synt"/>
    <property type="match status" value="1"/>
</dbReference>
<dbReference type="Pfam" id="PF00581">
    <property type="entry name" value="Rhodanese"/>
    <property type="match status" value="1"/>
</dbReference>
<dbReference type="InterPro" id="IPR036873">
    <property type="entry name" value="Rhodanese-like_dom_sf"/>
</dbReference>
<keyword evidence="1" id="KW-0711">Selenium</keyword>
<proteinExistence type="predicted"/>
<evidence type="ECO:0000313" key="5">
    <source>
        <dbReference type="Proteomes" id="UP000234951"/>
    </source>
</evidence>
<dbReference type="GO" id="GO:0043828">
    <property type="term" value="F:tRNA 2-selenouridine synthase activity"/>
    <property type="evidence" value="ECO:0007669"/>
    <property type="project" value="InterPro"/>
</dbReference>
<protein>
    <submittedName>
        <fullName evidence="3">tRNA 2-selenouridine(34) synthase MnmH</fullName>
    </submittedName>
</protein>
<dbReference type="PANTHER" id="PTHR30401">
    <property type="entry name" value="TRNA 2-SELENOURIDINE SYNTHASE"/>
    <property type="match status" value="1"/>
</dbReference>
<evidence type="ECO:0000313" key="6">
    <source>
        <dbReference type="Proteomes" id="UP000235114"/>
    </source>
</evidence>
<dbReference type="InterPro" id="IPR017582">
    <property type="entry name" value="SelU"/>
</dbReference>
<evidence type="ECO:0000313" key="4">
    <source>
        <dbReference type="EMBL" id="PLR93169.1"/>
    </source>
</evidence>